<organism evidence="8 9">
    <name type="scientific">Vibrio ziniensis</name>
    <dbReference type="NCBI Taxonomy" id="2711221"/>
    <lineage>
        <taxon>Bacteria</taxon>
        <taxon>Pseudomonadati</taxon>
        <taxon>Pseudomonadota</taxon>
        <taxon>Gammaproteobacteria</taxon>
        <taxon>Vibrionales</taxon>
        <taxon>Vibrionaceae</taxon>
        <taxon>Vibrio</taxon>
    </lineage>
</organism>
<keyword evidence="5" id="KW-1133">Transmembrane helix</keyword>
<dbReference type="PANTHER" id="PTHR32089">
    <property type="entry name" value="METHYL-ACCEPTING CHEMOTAXIS PROTEIN MCPB"/>
    <property type="match status" value="1"/>
</dbReference>
<feature type="domain" description="Methyl-accepting transducer" evidence="6">
    <location>
        <begin position="267"/>
        <end position="503"/>
    </location>
</feature>
<reference evidence="8 9" key="1">
    <citation type="submission" date="2020-02" db="EMBL/GenBank/DDBJ databases">
        <title>A complete genome of a marine bacterium Vibrio sp. ZWAL4003 isolated from the mangrove sediment with the ability to degrade polysaccharides.</title>
        <authorList>
            <person name="Wu J."/>
            <person name="Qu W."/>
            <person name="Zeng R."/>
        </authorList>
    </citation>
    <scope>NUCLEOTIDE SEQUENCE [LARGE SCALE GENOMIC DNA]</scope>
    <source>
        <strain evidence="8 9">ZWAL4003</strain>
    </source>
</reference>
<evidence type="ECO:0000313" key="8">
    <source>
        <dbReference type="EMBL" id="QIH44324.1"/>
    </source>
</evidence>
<dbReference type="SUPFAM" id="SSF58104">
    <property type="entry name" value="Methyl-accepting chemotaxis protein (MCP) signaling domain"/>
    <property type="match status" value="1"/>
</dbReference>
<keyword evidence="2 4" id="KW-0807">Transducer</keyword>
<feature type="transmembrane region" description="Helical" evidence="5">
    <location>
        <begin position="189"/>
        <end position="209"/>
    </location>
</feature>
<dbReference type="Gene3D" id="1.10.287.950">
    <property type="entry name" value="Methyl-accepting chemotaxis protein"/>
    <property type="match status" value="1"/>
</dbReference>
<proteinExistence type="inferred from homology"/>
<dbReference type="EMBL" id="CP049332">
    <property type="protein sequence ID" value="QIH44324.1"/>
    <property type="molecule type" value="Genomic_DNA"/>
</dbReference>
<dbReference type="InterPro" id="IPR047347">
    <property type="entry name" value="YvaQ-like_sensor"/>
</dbReference>
<dbReference type="GO" id="GO:0006935">
    <property type="term" value="P:chemotaxis"/>
    <property type="evidence" value="ECO:0007669"/>
    <property type="project" value="InterPro"/>
</dbReference>
<dbReference type="InterPro" id="IPR024478">
    <property type="entry name" value="HlyB_4HB_MCP"/>
</dbReference>
<dbReference type="InterPro" id="IPR004090">
    <property type="entry name" value="Chemotax_Me-accpt_rcpt"/>
</dbReference>
<accession>A0A6G7CQG3</accession>
<evidence type="ECO:0000256" key="4">
    <source>
        <dbReference type="PROSITE-ProRule" id="PRU00284"/>
    </source>
</evidence>
<dbReference type="PROSITE" id="PS50111">
    <property type="entry name" value="CHEMOTAXIS_TRANSDUC_2"/>
    <property type="match status" value="1"/>
</dbReference>
<dbReference type="CDD" id="cd11386">
    <property type="entry name" value="MCP_signal"/>
    <property type="match status" value="1"/>
</dbReference>
<comment type="subcellular location">
    <subcellularLocation>
        <location evidence="1">Membrane</location>
    </subcellularLocation>
</comment>
<keyword evidence="5" id="KW-0472">Membrane</keyword>
<evidence type="ECO:0000256" key="3">
    <source>
        <dbReference type="ARBA" id="ARBA00029447"/>
    </source>
</evidence>
<evidence type="ECO:0000313" key="9">
    <source>
        <dbReference type="Proteomes" id="UP000503003"/>
    </source>
</evidence>
<protein>
    <submittedName>
        <fullName evidence="8">Methyl-accepting chemotaxis protein</fullName>
    </submittedName>
</protein>
<comment type="similarity">
    <text evidence="3">Belongs to the methyl-accepting chemotaxis (MCP) protein family.</text>
</comment>
<dbReference type="KEGG" id="vzi:G5S32_20470"/>
<evidence type="ECO:0000256" key="1">
    <source>
        <dbReference type="ARBA" id="ARBA00004370"/>
    </source>
</evidence>
<dbReference type="InterPro" id="IPR004089">
    <property type="entry name" value="MCPsignal_dom"/>
</dbReference>
<evidence type="ECO:0000256" key="2">
    <source>
        <dbReference type="ARBA" id="ARBA00023224"/>
    </source>
</evidence>
<dbReference type="PRINTS" id="PR00260">
    <property type="entry name" value="CHEMTRNSDUCR"/>
</dbReference>
<dbReference type="Pfam" id="PF12729">
    <property type="entry name" value="4HB_MCP_1"/>
    <property type="match status" value="1"/>
</dbReference>
<dbReference type="CDD" id="cd19411">
    <property type="entry name" value="MCP2201-like_sensor"/>
    <property type="match status" value="1"/>
</dbReference>
<dbReference type="Pfam" id="PF00015">
    <property type="entry name" value="MCPsignal"/>
    <property type="match status" value="1"/>
</dbReference>
<evidence type="ECO:0000259" key="6">
    <source>
        <dbReference type="PROSITE" id="PS50111"/>
    </source>
</evidence>
<dbReference type="CDD" id="cd06225">
    <property type="entry name" value="HAMP"/>
    <property type="match status" value="1"/>
</dbReference>
<dbReference type="GO" id="GO:0016020">
    <property type="term" value="C:membrane"/>
    <property type="evidence" value="ECO:0007669"/>
    <property type="project" value="UniProtKB-SubCell"/>
</dbReference>
<evidence type="ECO:0000259" key="7">
    <source>
        <dbReference type="PROSITE" id="PS50885"/>
    </source>
</evidence>
<feature type="domain" description="HAMP" evidence="7">
    <location>
        <begin position="210"/>
        <end position="262"/>
    </location>
</feature>
<feature type="transmembrane region" description="Helical" evidence="5">
    <location>
        <begin position="7"/>
        <end position="29"/>
    </location>
</feature>
<keyword evidence="9" id="KW-1185">Reference proteome</keyword>
<dbReference type="SMART" id="SM00304">
    <property type="entry name" value="HAMP"/>
    <property type="match status" value="1"/>
</dbReference>
<dbReference type="AlphaFoldDB" id="A0A6G7CQG3"/>
<dbReference type="GO" id="GO:0007165">
    <property type="term" value="P:signal transduction"/>
    <property type="evidence" value="ECO:0007669"/>
    <property type="project" value="UniProtKB-KW"/>
</dbReference>
<keyword evidence="5" id="KW-0812">Transmembrane</keyword>
<dbReference type="Proteomes" id="UP000503003">
    <property type="component" value="Chromosome 2"/>
</dbReference>
<dbReference type="InterPro" id="IPR003660">
    <property type="entry name" value="HAMP_dom"/>
</dbReference>
<gene>
    <name evidence="8" type="ORF">G5S32_20470</name>
</gene>
<dbReference type="Pfam" id="PF00672">
    <property type="entry name" value="HAMP"/>
    <property type="match status" value="1"/>
</dbReference>
<dbReference type="SMART" id="SM00283">
    <property type="entry name" value="MA"/>
    <property type="match status" value="1"/>
</dbReference>
<sequence length="539" mass="58402">MRNIKIGVLLFGGFTIPVIALLGLVWISITQMGTINNQSTIISTNWLPSVQLIERINTQTADLRNVESVHIISTDAAQIKQADQSIQNIKSEVNETLSAYEKLVSSDEESLMLQEFKKKYDNYLNIQKSLLALSEQNKNQEAKDLFLGTSRDAYRKYSDVLLKLSDLNELSATKASEYGDILYDESISLMMWVVVAVIIIVIFTGVLIAKNLTSSIKQVQDAMTKMADGDLTTRIDHLGKNELGVLAESYNKTASNLSNLTSQLVSVANNVAGSSETLASAMNQADHNSQNMLSQVEQIATALNEMSSTALEMSQNAANAETAANEAITNVEIGNKSLIKSNDISLKIGESITEATKLVNQLKEYSTEIGAVIEVINSISEQTNLLALNAAIEAARAGEAGRGFAVVADEVRSLAAKTQQSTIDIQEIITKLQTQAEKADQFMKSNTKLIDDSQQVANSVQEAFKGITESVNTISDVNSMVATAASEQSSVTEDISSNIALTVDIVNQNVLGIAESTNASRALAQESENQKKLLSVFRV</sequence>
<dbReference type="FunFam" id="1.10.287.950:FF:000001">
    <property type="entry name" value="Methyl-accepting chemotaxis sensory transducer"/>
    <property type="match status" value="1"/>
</dbReference>
<dbReference type="GO" id="GO:0004888">
    <property type="term" value="F:transmembrane signaling receptor activity"/>
    <property type="evidence" value="ECO:0007669"/>
    <property type="project" value="InterPro"/>
</dbReference>
<name>A0A6G7CQG3_9VIBR</name>
<evidence type="ECO:0000256" key="5">
    <source>
        <dbReference type="SAM" id="Phobius"/>
    </source>
</evidence>
<dbReference type="PANTHER" id="PTHR32089:SF33">
    <property type="entry name" value="TOXIN COREGULATED PILUS BIOSYNTHESIS PROTEIN I"/>
    <property type="match status" value="1"/>
</dbReference>
<dbReference type="PROSITE" id="PS50885">
    <property type="entry name" value="HAMP"/>
    <property type="match status" value="1"/>
</dbReference>
<dbReference type="RefSeq" id="WP_165313984.1">
    <property type="nucleotide sequence ID" value="NZ_CP049332.1"/>
</dbReference>